<dbReference type="Pfam" id="PF00691">
    <property type="entry name" value="OmpA"/>
    <property type="match status" value="1"/>
</dbReference>
<dbReference type="InterPro" id="IPR036737">
    <property type="entry name" value="OmpA-like_sf"/>
</dbReference>
<dbReference type="PANTHER" id="PTHR30329:SF21">
    <property type="entry name" value="LIPOPROTEIN YIAD-RELATED"/>
    <property type="match status" value="1"/>
</dbReference>
<dbReference type="PANTHER" id="PTHR30329">
    <property type="entry name" value="STATOR ELEMENT OF FLAGELLAR MOTOR COMPLEX"/>
    <property type="match status" value="1"/>
</dbReference>
<dbReference type="Gene3D" id="1.20.5.340">
    <property type="match status" value="1"/>
</dbReference>
<name>A0A2Z4FGL1_9DELT</name>
<dbReference type="KEGG" id="bsed:DN745_01515"/>
<evidence type="ECO:0000256" key="1">
    <source>
        <dbReference type="ARBA" id="ARBA00004442"/>
    </source>
</evidence>
<evidence type="ECO:0000313" key="8">
    <source>
        <dbReference type="Proteomes" id="UP000249799"/>
    </source>
</evidence>
<dbReference type="EMBL" id="CP030032">
    <property type="protein sequence ID" value="AWV88079.1"/>
    <property type="molecule type" value="Genomic_DNA"/>
</dbReference>
<feature type="domain" description="OmpA-like" evidence="6">
    <location>
        <begin position="160"/>
        <end position="277"/>
    </location>
</feature>
<dbReference type="RefSeq" id="WP_111331500.1">
    <property type="nucleotide sequence ID" value="NZ_CP030032.1"/>
</dbReference>
<evidence type="ECO:0000259" key="6">
    <source>
        <dbReference type="PROSITE" id="PS51123"/>
    </source>
</evidence>
<keyword evidence="2 4" id="KW-0472">Membrane</keyword>
<organism evidence="7 8">
    <name type="scientific">Bradymonas sediminis</name>
    <dbReference type="NCBI Taxonomy" id="1548548"/>
    <lineage>
        <taxon>Bacteria</taxon>
        <taxon>Deltaproteobacteria</taxon>
        <taxon>Bradymonadales</taxon>
        <taxon>Bradymonadaceae</taxon>
        <taxon>Bradymonas</taxon>
    </lineage>
</organism>
<accession>A0A2Z4FGL1</accession>
<feature type="coiled-coil region" evidence="5">
    <location>
        <begin position="47"/>
        <end position="141"/>
    </location>
</feature>
<proteinExistence type="predicted"/>
<gene>
    <name evidence="7" type="ORF">DN745_01515</name>
</gene>
<dbReference type="SUPFAM" id="SSF57997">
    <property type="entry name" value="Tropomyosin"/>
    <property type="match status" value="1"/>
</dbReference>
<dbReference type="OrthoDB" id="9783110at2"/>
<evidence type="ECO:0000256" key="4">
    <source>
        <dbReference type="PROSITE-ProRule" id="PRU00473"/>
    </source>
</evidence>
<keyword evidence="3" id="KW-0998">Cell outer membrane</keyword>
<evidence type="ECO:0000256" key="3">
    <source>
        <dbReference type="ARBA" id="ARBA00023237"/>
    </source>
</evidence>
<keyword evidence="5" id="KW-0175">Coiled coil</keyword>
<dbReference type="PROSITE" id="PS51257">
    <property type="entry name" value="PROKAR_LIPOPROTEIN"/>
    <property type="match status" value="1"/>
</dbReference>
<dbReference type="InterPro" id="IPR006665">
    <property type="entry name" value="OmpA-like"/>
</dbReference>
<dbReference type="AlphaFoldDB" id="A0A2Z4FGL1"/>
<dbReference type="CDD" id="cd07185">
    <property type="entry name" value="OmpA_C-like"/>
    <property type="match status" value="1"/>
</dbReference>
<dbReference type="Gene3D" id="3.30.1330.60">
    <property type="entry name" value="OmpA-like domain"/>
    <property type="match status" value="1"/>
</dbReference>
<dbReference type="Proteomes" id="UP000249799">
    <property type="component" value="Chromosome"/>
</dbReference>
<dbReference type="GO" id="GO:0009279">
    <property type="term" value="C:cell outer membrane"/>
    <property type="evidence" value="ECO:0007669"/>
    <property type="project" value="UniProtKB-SubCell"/>
</dbReference>
<evidence type="ECO:0000256" key="5">
    <source>
        <dbReference type="SAM" id="Coils"/>
    </source>
</evidence>
<dbReference type="InterPro" id="IPR050330">
    <property type="entry name" value="Bact_OuterMem_StrucFunc"/>
</dbReference>
<keyword evidence="8" id="KW-1185">Reference proteome</keyword>
<evidence type="ECO:0000256" key="2">
    <source>
        <dbReference type="ARBA" id="ARBA00023136"/>
    </source>
</evidence>
<reference evidence="7 8" key="1">
    <citation type="submission" date="2018-06" db="EMBL/GenBank/DDBJ databases">
        <title>Lujinxingia sediminis gen. nov. sp. nov., a new facultative anaerobic member of the class Deltaproteobacteria, and proposal of Lujinxingaceae fam. nov.</title>
        <authorList>
            <person name="Guo L.-Y."/>
            <person name="Li C.-M."/>
            <person name="Wang S."/>
            <person name="Du Z.-J."/>
        </authorList>
    </citation>
    <scope>NUCLEOTIDE SEQUENCE [LARGE SCALE GENOMIC DNA]</scope>
    <source>
        <strain evidence="7 8">FA350</strain>
    </source>
</reference>
<dbReference type="PRINTS" id="PR01021">
    <property type="entry name" value="OMPADOMAIN"/>
</dbReference>
<evidence type="ECO:0000313" key="7">
    <source>
        <dbReference type="EMBL" id="AWV88079.1"/>
    </source>
</evidence>
<protein>
    <recommendedName>
        <fullName evidence="6">OmpA-like domain-containing protein</fullName>
    </recommendedName>
</protein>
<comment type="subcellular location">
    <subcellularLocation>
        <location evidence="1">Cell outer membrane</location>
    </subcellularLocation>
</comment>
<dbReference type="SUPFAM" id="SSF103088">
    <property type="entry name" value="OmpA-like"/>
    <property type="match status" value="1"/>
</dbReference>
<dbReference type="PROSITE" id="PS51123">
    <property type="entry name" value="OMPA_2"/>
    <property type="match status" value="1"/>
</dbReference>
<sequence>MMRSNAQSRSFFSKVGVTKASLLGLSLVWAVGCGVPEDKHNALVKDFENTKIELAETQQRAQATEDDLNSQIAVLNAKIAELEKKQAGLEDELEEANGNLQMYESKHGSLEERLKSTKGELEELRKAREKTRKQLAQFRDIANKFASMVESGKLSVKIRDGKMVIELTSNVLFDSGSTKIKEEGQVSLTELGAVLQQIENREFLIAGHTDDVGQEAANWVLSTNRAVEVVKFLQSSGVDPTRLAAAGYGEYAPIESNDTPEGKAQNRRIEVIMMPNLEELPTIPKDILEDS</sequence>
<dbReference type="InterPro" id="IPR006664">
    <property type="entry name" value="OMP_bac"/>
</dbReference>